<organism evidence="1 2">
    <name type="scientific">Microbispora oryzae</name>
    <dbReference type="NCBI Taxonomy" id="2806554"/>
    <lineage>
        <taxon>Bacteria</taxon>
        <taxon>Bacillati</taxon>
        <taxon>Actinomycetota</taxon>
        <taxon>Actinomycetes</taxon>
        <taxon>Streptosporangiales</taxon>
        <taxon>Streptosporangiaceae</taxon>
        <taxon>Microbispora</taxon>
    </lineage>
</organism>
<dbReference type="SUPFAM" id="SSF109854">
    <property type="entry name" value="DinB/YfiT-like putative metalloenzymes"/>
    <property type="match status" value="1"/>
</dbReference>
<reference evidence="1" key="1">
    <citation type="submission" date="2021-02" db="EMBL/GenBank/DDBJ databases">
        <title>Draft genome sequence of Microbispora sp. RL4-1S isolated from rice leaves in Thailand.</title>
        <authorList>
            <person name="Muangham S."/>
            <person name="Duangmal K."/>
        </authorList>
    </citation>
    <scope>NUCLEOTIDE SEQUENCE</scope>
    <source>
        <strain evidence="1">RL4-1S</strain>
    </source>
</reference>
<proteinExistence type="predicted"/>
<dbReference type="EMBL" id="JAFCNB010000002">
    <property type="protein sequence ID" value="MBP2703129.1"/>
    <property type="molecule type" value="Genomic_DNA"/>
</dbReference>
<dbReference type="Proteomes" id="UP000674234">
    <property type="component" value="Unassembled WGS sequence"/>
</dbReference>
<dbReference type="Pfam" id="PF04978">
    <property type="entry name" value="MST"/>
    <property type="match status" value="1"/>
</dbReference>
<evidence type="ECO:0000313" key="1">
    <source>
        <dbReference type="EMBL" id="MBP2703129.1"/>
    </source>
</evidence>
<dbReference type="Gene3D" id="1.20.120.450">
    <property type="entry name" value="dinb family like domain"/>
    <property type="match status" value="1"/>
</dbReference>
<keyword evidence="2" id="KW-1185">Reference proteome</keyword>
<dbReference type="InterPro" id="IPR007061">
    <property type="entry name" value="MST-like"/>
</dbReference>
<dbReference type="AlphaFoldDB" id="A0A940WCR8"/>
<comment type="caution">
    <text evidence="1">The sequence shown here is derived from an EMBL/GenBank/DDBJ whole genome shotgun (WGS) entry which is preliminary data.</text>
</comment>
<evidence type="ECO:0000313" key="2">
    <source>
        <dbReference type="Proteomes" id="UP000674234"/>
    </source>
</evidence>
<dbReference type="InterPro" id="IPR034660">
    <property type="entry name" value="DinB/YfiT-like"/>
</dbReference>
<protein>
    <submittedName>
        <fullName evidence="1">DinB family protein</fullName>
    </submittedName>
</protein>
<name>A0A940WCR8_9ACTN</name>
<gene>
    <name evidence="1" type="ORF">JOL79_04850</name>
</gene>
<sequence>MPRCGGSAVSEGADLVPGFVRPVTDERDALLAFLDQQRLVLRVAAHGLTDAQAASTPTVSALSVGGLIKHVTFAEDIWADIVMGTPPARSEEAYHRAFRMQPGETLASVLDEYAAVARRTEKVIGGVPDMGQAVPVPADWPWPPDGADAWSVRWVLLHLIEETARHAGHADIVRETIDGATAFPLLAAAEGWPPSPWLTPWTPAAPASS</sequence>
<accession>A0A940WCR8</accession>